<keyword evidence="2" id="KW-1185">Reference proteome</keyword>
<dbReference type="EMBL" id="JADQDO010000014">
    <property type="protein sequence ID" value="MBF9235478.1"/>
    <property type="molecule type" value="Genomic_DNA"/>
</dbReference>
<gene>
    <name evidence="1" type="ORF">I2H38_19120</name>
</gene>
<dbReference type="AlphaFoldDB" id="A0A931FSD1"/>
<dbReference type="Proteomes" id="UP000599312">
    <property type="component" value="Unassembled WGS sequence"/>
</dbReference>
<comment type="caution">
    <text evidence="1">The sequence shown here is derived from an EMBL/GenBank/DDBJ whole genome shotgun (WGS) entry which is preliminary data.</text>
</comment>
<reference evidence="1" key="1">
    <citation type="submission" date="2020-11" db="EMBL/GenBank/DDBJ databases">
        <authorList>
            <person name="Kim M.K."/>
        </authorList>
    </citation>
    <scope>NUCLEOTIDE SEQUENCE</scope>
    <source>
        <strain evidence="1">BT350</strain>
    </source>
</reference>
<accession>A0A931FSD1</accession>
<name>A0A931FSD1_9HYPH</name>
<organism evidence="1 2">
    <name type="scientific">Microvirga alba</name>
    <dbReference type="NCBI Taxonomy" id="2791025"/>
    <lineage>
        <taxon>Bacteria</taxon>
        <taxon>Pseudomonadati</taxon>
        <taxon>Pseudomonadota</taxon>
        <taxon>Alphaproteobacteria</taxon>
        <taxon>Hyphomicrobiales</taxon>
        <taxon>Methylobacteriaceae</taxon>
        <taxon>Microvirga</taxon>
    </lineage>
</organism>
<evidence type="ECO:0000313" key="1">
    <source>
        <dbReference type="EMBL" id="MBF9235478.1"/>
    </source>
</evidence>
<evidence type="ECO:0000313" key="2">
    <source>
        <dbReference type="Proteomes" id="UP000599312"/>
    </source>
</evidence>
<sequence>MREALSRLQSIGLVLREPYLRAR</sequence>
<proteinExistence type="predicted"/>
<protein>
    <submittedName>
        <fullName evidence="1">Uncharacterized protein</fullName>
    </submittedName>
</protein>